<accession>A0A8T8C0D8</accession>
<evidence type="ECO:0000313" key="1">
    <source>
        <dbReference type="EMBL" id="QHE96713.1"/>
    </source>
</evidence>
<organism evidence="1 2">
    <name type="scientific">Pseudomonas syringae pv. maculicola str. ES4326</name>
    <dbReference type="NCBI Taxonomy" id="629265"/>
    <lineage>
        <taxon>Bacteria</taxon>
        <taxon>Pseudomonadati</taxon>
        <taxon>Pseudomonadota</taxon>
        <taxon>Gammaproteobacteria</taxon>
        <taxon>Pseudomonadales</taxon>
        <taxon>Pseudomonadaceae</taxon>
        <taxon>Pseudomonas</taxon>
    </lineage>
</organism>
<dbReference type="Proteomes" id="UP000003811">
    <property type="component" value="Chromosome"/>
</dbReference>
<reference evidence="1 2" key="1">
    <citation type="journal article" date="2011" name="PLoS Pathog.">
        <title>Dynamic evolution of pathogenicity revealed by sequencing and comparative genomics of 19 Pseudomonas syringae isolates.</title>
        <authorList>
            <person name="Baltrus D.A."/>
            <person name="Nishimura M.T."/>
            <person name="Romanchuk A."/>
            <person name="Chang J.H."/>
            <person name="Mukhtar M.S."/>
            <person name="Cherkis K."/>
            <person name="Roach J."/>
            <person name="Grant S.R."/>
            <person name="Jones C.D."/>
            <person name="Dangl J.L."/>
        </authorList>
    </citation>
    <scope>NUCLEOTIDE SEQUENCE [LARGE SCALE GENOMIC DNA]</scope>
    <source>
        <strain evidence="1 2">ES4326</strain>
    </source>
</reference>
<gene>
    <name evidence="1" type="ORF">PMA4326_008830</name>
</gene>
<proteinExistence type="predicted"/>
<dbReference type="AlphaFoldDB" id="A0A8T8C0D8"/>
<evidence type="ECO:0000313" key="2">
    <source>
        <dbReference type="Proteomes" id="UP000003811"/>
    </source>
</evidence>
<sequence length="59" mass="6656">MGDASHERSIGTVILVPTLRVEMHFVTLCVTRRRCDFSDVCLRLKSPFRPSASDFEGSK</sequence>
<dbReference type="EMBL" id="CP047260">
    <property type="protein sequence ID" value="QHE96713.1"/>
    <property type="molecule type" value="Genomic_DNA"/>
</dbReference>
<name>A0A8T8C0D8_PSEYM</name>
<protein>
    <submittedName>
        <fullName evidence="1">Uncharacterized protein</fullName>
    </submittedName>
</protein>